<keyword evidence="2" id="KW-1185">Reference proteome</keyword>
<evidence type="ECO:0000313" key="2">
    <source>
        <dbReference type="Proteomes" id="UP000515964"/>
    </source>
</evidence>
<reference evidence="1 2" key="1">
    <citation type="submission" date="2020-05" db="EMBL/GenBank/DDBJ databases">
        <authorList>
            <person name="Debarbieux L."/>
        </authorList>
    </citation>
    <scope>NUCLEOTIDE SEQUENCE [LARGE SCALE GENOMIC DNA]</scope>
</reference>
<proteinExistence type="predicted"/>
<dbReference type="KEGG" id="vg:62614661"/>
<sequence>MHNMKRMKIRIENDGGYKGLAHAKFPLVLEATVEYSGLAHVRFSKMMEVQEWFWDEIDAREGEDYVFFPHEYEIVY</sequence>
<name>A0A7G8L206_9CAUD</name>
<protein>
    <submittedName>
        <fullName evidence="1">Uncharacterized protein</fullName>
    </submittedName>
</protein>
<organism evidence="1 2">
    <name type="scientific">Escherichia phage Mt1B1_P17</name>
    <dbReference type="NCBI Taxonomy" id="2743961"/>
    <lineage>
        <taxon>Viruses</taxon>
        <taxon>Duplodnaviria</taxon>
        <taxon>Heunggongvirae</taxon>
        <taxon>Uroviricota</taxon>
        <taxon>Caudoviricetes</taxon>
        <taxon>Stephanstirmvirinae</taxon>
        <taxon>Phapecoctavirus</taxon>
        <taxon>Phapecoctavirus Mt1B1P17</taxon>
    </lineage>
</organism>
<evidence type="ECO:0000313" key="1">
    <source>
        <dbReference type="EMBL" id="QNJ49454.1"/>
    </source>
</evidence>
<accession>A0A7G8L206</accession>
<dbReference type="RefSeq" id="YP_009987206.1">
    <property type="nucleotide sequence ID" value="NC_052662.1"/>
</dbReference>
<dbReference type="Proteomes" id="UP000515964">
    <property type="component" value="Segment"/>
</dbReference>
<dbReference type="EMBL" id="MT496970">
    <property type="protein sequence ID" value="QNJ49454.1"/>
    <property type="molecule type" value="Genomic_DNA"/>
</dbReference>
<dbReference type="GeneID" id="62614661"/>